<evidence type="ECO:0000256" key="6">
    <source>
        <dbReference type="ARBA" id="ARBA00023015"/>
    </source>
</evidence>
<dbReference type="InterPro" id="IPR016679">
    <property type="entry name" value="TF_GATA_pln"/>
</dbReference>
<sequence>MVQNFKKLLRNFFTVQNSIYMSHFYLNYQLVFFFLCSYFLYCKRKMFGQSFPEDLDCGNFFDNMDDLLDFPGGDIDVGFGIGDSDSFPNIWTTHQDTWPAASDPLFASNTNSDSSPELYVPFEDIVKVERPKCFVEESLVEKKEDSFSTNTDSSSSHSQFRSSSPVSVLESSSSSSHTTNTTSLVLPGKHGRPRTKRPRPQVQEKDKVNDNVFGADSRLIIRIPKQFLSDHSKMITKKKKKKAKVVSSSSWSEIDLETNGNNNVDSCSSEQNPVRKCMHCEVTKTPQWRLGPMGPKTLCNACGVRYKSGRLFPEYRPAASPTFTPALHSNSHKKVAEMRNKRCSNGSYTNEENDLHDLVLNNAYIGIGVGKSQRVEKF</sequence>
<feature type="compositionally biased region" description="Basic residues" evidence="13">
    <location>
        <begin position="189"/>
        <end position="199"/>
    </location>
</feature>
<evidence type="ECO:0000256" key="12">
    <source>
        <dbReference type="PROSITE-ProRule" id="PRU00094"/>
    </source>
</evidence>
<feature type="domain" description="GATA-type" evidence="15">
    <location>
        <begin position="271"/>
        <end position="307"/>
    </location>
</feature>
<gene>
    <name evidence="16" type="ORF">BRAPAZ1V2_A04P05520.2</name>
</gene>
<keyword evidence="9 11" id="KW-0804">Transcription</keyword>
<evidence type="ECO:0000256" key="11">
    <source>
        <dbReference type="PIRNR" id="PIRNR016992"/>
    </source>
</evidence>
<organism evidence="16 17">
    <name type="scientific">Brassica campestris</name>
    <name type="common">Field mustard</name>
    <dbReference type="NCBI Taxonomy" id="3711"/>
    <lineage>
        <taxon>Eukaryota</taxon>
        <taxon>Viridiplantae</taxon>
        <taxon>Streptophyta</taxon>
        <taxon>Embryophyta</taxon>
        <taxon>Tracheophyta</taxon>
        <taxon>Spermatophyta</taxon>
        <taxon>Magnoliopsida</taxon>
        <taxon>eudicotyledons</taxon>
        <taxon>Gunneridae</taxon>
        <taxon>Pentapetalae</taxon>
        <taxon>rosids</taxon>
        <taxon>malvids</taxon>
        <taxon>Brassicales</taxon>
        <taxon>Brassicaceae</taxon>
        <taxon>Brassiceae</taxon>
        <taxon>Brassica</taxon>
    </lineage>
</organism>
<dbReference type="PANTHER" id="PTHR45658:SF51">
    <property type="entry name" value="GATA TRANSCRIPTION FACTOR 8"/>
    <property type="match status" value="1"/>
</dbReference>
<dbReference type="PANTHER" id="PTHR45658">
    <property type="entry name" value="GATA TRANSCRIPTION FACTOR"/>
    <property type="match status" value="1"/>
</dbReference>
<evidence type="ECO:0000256" key="1">
    <source>
        <dbReference type="ARBA" id="ARBA00004123"/>
    </source>
</evidence>
<feature type="region of interest" description="Disordered" evidence="13">
    <location>
        <begin position="145"/>
        <end position="210"/>
    </location>
</feature>
<dbReference type="SMART" id="SM00401">
    <property type="entry name" value="ZnF_GATA"/>
    <property type="match status" value="1"/>
</dbReference>
<keyword evidence="10 11" id="KW-0539">Nucleus</keyword>
<comment type="subcellular location">
    <subcellularLocation>
        <location evidence="1 11">Nucleus</location>
    </subcellularLocation>
</comment>
<evidence type="ECO:0000256" key="3">
    <source>
        <dbReference type="ARBA" id="ARBA00022723"/>
    </source>
</evidence>
<keyword evidence="14" id="KW-1133">Transmembrane helix</keyword>
<evidence type="ECO:0000256" key="9">
    <source>
        <dbReference type="ARBA" id="ARBA00023163"/>
    </source>
</evidence>
<dbReference type="PROSITE" id="PS50114">
    <property type="entry name" value="GATA_ZN_FINGER_2"/>
    <property type="match status" value="1"/>
</dbReference>
<comment type="function">
    <text evidence="11">Transcriptional activator that specifically binds 5'-GATA-3' or 5'-GAT-3' motifs within gene promoters.</text>
</comment>
<reference evidence="16 17" key="1">
    <citation type="submission" date="2021-07" db="EMBL/GenBank/DDBJ databases">
        <authorList>
            <consortium name="Genoscope - CEA"/>
            <person name="William W."/>
        </authorList>
    </citation>
    <scope>NUCLEOTIDE SEQUENCE [LARGE SCALE GENOMIC DNA]</scope>
</reference>
<dbReference type="Gramene" id="A04p05520.2_BraZ1">
    <property type="protein sequence ID" value="A04p05520.2_BraZ1.CDS"/>
    <property type="gene ID" value="A04g05520.2_BraZ1"/>
</dbReference>
<evidence type="ECO:0000256" key="10">
    <source>
        <dbReference type="ARBA" id="ARBA00023242"/>
    </source>
</evidence>
<evidence type="ECO:0000256" key="5">
    <source>
        <dbReference type="ARBA" id="ARBA00022833"/>
    </source>
</evidence>
<name>A0A8D9MBP2_BRACM</name>
<protein>
    <recommendedName>
        <fullName evidence="11">GATA transcription factor</fullName>
    </recommendedName>
</protein>
<keyword evidence="14" id="KW-0812">Transmembrane</keyword>
<dbReference type="GO" id="GO:0005634">
    <property type="term" value="C:nucleus"/>
    <property type="evidence" value="ECO:0007669"/>
    <property type="project" value="UniProtKB-SubCell"/>
</dbReference>
<dbReference type="PIRSF" id="PIRSF016992">
    <property type="entry name" value="TF_GATA_plant"/>
    <property type="match status" value="1"/>
</dbReference>
<feature type="compositionally biased region" description="Low complexity" evidence="13">
    <location>
        <begin position="147"/>
        <end position="186"/>
    </location>
</feature>
<dbReference type="FunFam" id="3.30.50.10:FF:000018">
    <property type="entry name" value="GATA transcription factor"/>
    <property type="match status" value="1"/>
</dbReference>
<dbReference type="InterPro" id="IPR013088">
    <property type="entry name" value="Znf_NHR/GATA"/>
</dbReference>
<dbReference type="GO" id="GO:0043565">
    <property type="term" value="F:sequence-specific DNA binding"/>
    <property type="evidence" value="ECO:0007669"/>
    <property type="project" value="InterPro"/>
</dbReference>
<keyword evidence="7 11" id="KW-0238">DNA-binding</keyword>
<evidence type="ECO:0000256" key="2">
    <source>
        <dbReference type="ARBA" id="ARBA00005694"/>
    </source>
</evidence>
<evidence type="ECO:0000313" key="17">
    <source>
        <dbReference type="Proteomes" id="UP000694005"/>
    </source>
</evidence>
<dbReference type="GO" id="GO:0045893">
    <property type="term" value="P:positive regulation of DNA-templated transcription"/>
    <property type="evidence" value="ECO:0007669"/>
    <property type="project" value="InterPro"/>
</dbReference>
<keyword evidence="6 11" id="KW-0805">Transcription regulation</keyword>
<dbReference type="InterPro" id="IPR000679">
    <property type="entry name" value="Znf_GATA"/>
</dbReference>
<evidence type="ECO:0000313" key="16">
    <source>
        <dbReference type="EMBL" id="CAG7905651.1"/>
    </source>
</evidence>
<proteinExistence type="inferred from homology"/>
<keyword evidence="5" id="KW-0862">Zinc</keyword>
<comment type="similarity">
    <text evidence="2 11">Belongs to the type IV zinc-finger family. Class A subfamily.</text>
</comment>
<evidence type="ECO:0000256" key="14">
    <source>
        <dbReference type="SAM" id="Phobius"/>
    </source>
</evidence>
<dbReference type="EMBL" id="LS974620">
    <property type="protein sequence ID" value="CAG7905651.1"/>
    <property type="molecule type" value="Genomic_DNA"/>
</dbReference>
<dbReference type="Gene3D" id="3.30.50.10">
    <property type="entry name" value="Erythroid Transcription Factor GATA-1, subunit A"/>
    <property type="match status" value="1"/>
</dbReference>
<dbReference type="SUPFAM" id="SSF57716">
    <property type="entry name" value="Glucocorticoid receptor-like (DNA-binding domain)"/>
    <property type="match status" value="1"/>
</dbReference>
<keyword evidence="3" id="KW-0479">Metal-binding</keyword>
<dbReference type="InterPro" id="IPR051140">
    <property type="entry name" value="GATA_TF"/>
</dbReference>
<evidence type="ECO:0000256" key="7">
    <source>
        <dbReference type="ARBA" id="ARBA00023125"/>
    </source>
</evidence>
<dbReference type="CDD" id="cd00202">
    <property type="entry name" value="ZnF_GATA"/>
    <property type="match status" value="1"/>
</dbReference>
<feature type="transmembrane region" description="Helical" evidence="14">
    <location>
        <begin position="20"/>
        <end position="41"/>
    </location>
</feature>
<keyword evidence="8 11" id="KW-0010">Activator</keyword>
<dbReference type="AlphaFoldDB" id="A0A8D9MBP2"/>
<evidence type="ECO:0000256" key="4">
    <source>
        <dbReference type="ARBA" id="ARBA00022771"/>
    </source>
</evidence>
<evidence type="ECO:0000259" key="15">
    <source>
        <dbReference type="PROSITE" id="PS50114"/>
    </source>
</evidence>
<dbReference type="Proteomes" id="UP000694005">
    <property type="component" value="Chromosome A04"/>
</dbReference>
<dbReference type="SMR" id="A0A8D9MBP2"/>
<dbReference type="Pfam" id="PF00320">
    <property type="entry name" value="GATA"/>
    <property type="match status" value="1"/>
</dbReference>
<evidence type="ECO:0000256" key="8">
    <source>
        <dbReference type="ARBA" id="ARBA00023159"/>
    </source>
</evidence>
<keyword evidence="4 12" id="KW-0863">Zinc-finger</keyword>
<accession>A0A8D9MBP2</accession>
<evidence type="ECO:0000256" key="13">
    <source>
        <dbReference type="SAM" id="MobiDB-lite"/>
    </source>
</evidence>
<keyword evidence="14" id="KW-0472">Membrane</keyword>
<dbReference type="GO" id="GO:0008270">
    <property type="term" value="F:zinc ion binding"/>
    <property type="evidence" value="ECO:0007669"/>
    <property type="project" value="UniProtKB-KW"/>
</dbReference>
<dbReference type="PROSITE" id="PS00344">
    <property type="entry name" value="GATA_ZN_FINGER_1"/>
    <property type="match status" value="1"/>
</dbReference>